<evidence type="ECO:0000313" key="1">
    <source>
        <dbReference type="EMBL" id="GAG47381.1"/>
    </source>
</evidence>
<protein>
    <submittedName>
        <fullName evidence="1">Uncharacterized protein</fullName>
    </submittedName>
</protein>
<name>X0ZGC6_9ZZZZ</name>
<organism evidence="1">
    <name type="scientific">marine sediment metagenome</name>
    <dbReference type="NCBI Taxonomy" id="412755"/>
    <lineage>
        <taxon>unclassified sequences</taxon>
        <taxon>metagenomes</taxon>
        <taxon>ecological metagenomes</taxon>
    </lineage>
</organism>
<dbReference type="EMBL" id="BARS01055614">
    <property type="protein sequence ID" value="GAG47381.1"/>
    <property type="molecule type" value="Genomic_DNA"/>
</dbReference>
<proteinExistence type="predicted"/>
<comment type="caution">
    <text evidence="1">The sequence shown here is derived from an EMBL/GenBank/DDBJ whole genome shotgun (WGS) entry which is preliminary data.</text>
</comment>
<dbReference type="AlphaFoldDB" id="X0ZGC6"/>
<reference evidence="1" key="1">
    <citation type="journal article" date="2014" name="Front. Microbiol.">
        <title>High frequency of phylogenetically diverse reductive dehalogenase-homologous genes in deep subseafloor sedimentary metagenomes.</title>
        <authorList>
            <person name="Kawai M."/>
            <person name="Futagami T."/>
            <person name="Toyoda A."/>
            <person name="Takaki Y."/>
            <person name="Nishi S."/>
            <person name="Hori S."/>
            <person name="Arai W."/>
            <person name="Tsubouchi T."/>
            <person name="Morono Y."/>
            <person name="Uchiyama I."/>
            <person name="Ito T."/>
            <person name="Fujiyama A."/>
            <person name="Inagaki F."/>
            <person name="Takami H."/>
        </authorList>
    </citation>
    <scope>NUCLEOTIDE SEQUENCE</scope>
    <source>
        <strain evidence="1">Expedition CK06-06</strain>
    </source>
</reference>
<sequence>MGFIYCGGSTYKKAVKLDTSDFSQDAETHLYGTINGMSNLSDELLIGGAVTGALERFWRVDTSDMSLIGASALIGETIYDFANDGTYLYVAGKSKIWKLALS</sequence>
<gene>
    <name evidence="1" type="ORF">S01H1_82081</name>
</gene>
<accession>X0ZGC6</accession>
<feature type="non-terminal residue" evidence="1">
    <location>
        <position position="102"/>
    </location>
</feature>